<protein>
    <recommendedName>
        <fullName evidence="9">Pectinesterase</fullName>
        <ecNumber evidence="9">3.1.1.11</ecNumber>
    </recommendedName>
</protein>
<dbReference type="InterPro" id="IPR033131">
    <property type="entry name" value="Pectinesterase_Asp_AS"/>
</dbReference>
<dbReference type="FunFam" id="2.160.20.10:FF:000001">
    <property type="entry name" value="Pectinesterase"/>
    <property type="match status" value="1"/>
</dbReference>
<evidence type="ECO:0000259" key="10">
    <source>
        <dbReference type="SMART" id="SM00856"/>
    </source>
</evidence>
<dbReference type="Pfam" id="PF04043">
    <property type="entry name" value="PMEI"/>
    <property type="match status" value="1"/>
</dbReference>
<dbReference type="PANTHER" id="PTHR31707">
    <property type="entry name" value="PECTINESTERASE"/>
    <property type="match status" value="1"/>
</dbReference>
<comment type="pathway">
    <text evidence="2 9">Glycan metabolism; pectin degradation; 2-dehydro-3-deoxy-D-gluconate from pectin: step 1/5.</text>
</comment>
<name>A0AAV8SSV2_9ROSI</name>
<evidence type="ECO:0000256" key="7">
    <source>
        <dbReference type="ARBA" id="ARBA00023085"/>
    </source>
</evidence>
<keyword evidence="12" id="KW-1185">Reference proteome</keyword>
<dbReference type="SMART" id="SM00856">
    <property type="entry name" value="PMEI"/>
    <property type="match status" value="1"/>
</dbReference>
<comment type="similarity">
    <text evidence="4">In the C-terminal section; belongs to the pectinesterase family.</text>
</comment>
<dbReference type="GO" id="GO:0030599">
    <property type="term" value="F:pectinesterase activity"/>
    <property type="evidence" value="ECO:0007669"/>
    <property type="project" value="UniProtKB-UniRule"/>
</dbReference>
<evidence type="ECO:0000256" key="6">
    <source>
        <dbReference type="ARBA" id="ARBA00022801"/>
    </source>
</evidence>
<dbReference type="SUPFAM" id="SSF101148">
    <property type="entry name" value="Plant invertase/pectin methylesterase inhibitor"/>
    <property type="match status" value="1"/>
</dbReference>
<organism evidence="11 12">
    <name type="scientific">Erythroxylum novogranatense</name>
    <dbReference type="NCBI Taxonomy" id="1862640"/>
    <lineage>
        <taxon>Eukaryota</taxon>
        <taxon>Viridiplantae</taxon>
        <taxon>Streptophyta</taxon>
        <taxon>Embryophyta</taxon>
        <taxon>Tracheophyta</taxon>
        <taxon>Spermatophyta</taxon>
        <taxon>Magnoliopsida</taxon>
        <taxon>eudicotyledons</taxon>
        <taxon>Gunneridae</taxon>
        <taxon>Pentapetalae</taxon>
        <taxon>rosids</taxon>
        <taxon>fabids</taxon>
        <taxon>Malpighiales</taxon>
        <taxon>Erythroxylaceae</taxon>
        <taxon>Erythroxylum</taxon>
    </lineage>
</organism>
<evidence type="ECO:0000313" key="12">
    <source>
        <dbReference type="Proteomes" id="UP001159364"/>
    </source>
</evidence>
<dbReference type="InterPro" id="IPR000070">
    <property type="entry name" value="Pectinesterase_cat"/>
</dbReference>
<feature type="active site" evidence="8">
    <location>
        <position position="415"/>
    </location>
</feature>
<dbReference type="GO" id="GO:0045490">
    <property type="term" value="P:pectin catabolic process"/>
    <property type="evidence" value="ECO:0007669"/>
    <property type="project" value="UniProtKB-UniRule"/>
</dbReference>
<keyword evidence="7 9" id="KW-0063">Aspartyl esterase</keyword>
<dbReference type="GO" id="GO:0004857">
    <property type="term" value="F:enzyme inhibitor activity"/>
    <property type="evidence" value="ECO:0007669"/>
    <property type="project" value="InterPro"/>
</dbReference>
<dbReference type="Gene3D" id="2.160.20.10">
    <property type="entry name" value="Single-stranded right-handed beta-helix, Pectin lyase-like"/>
    <property type="match status" value="1"/>
</dbReference>
<evidence type="ECO:0000256" key="9">
    <source>
        <dbReference type="RuleBase" id="RU000589"/>
    </source>
</evidence>
<gene>
    <name evidence="11" type="ORF">K2173_015540</name>
</gene>
<evidence type="ECO:0000256" key="2">
    <source>
        <dbReference type="ARBA" id="ARBA00005184"/>
    </source>
</evidence>
<evidence type="ECO:0000256" key="1">
    <source>
        <dbReference type="ARBA" id="ARBA00004191"/>
    </source>
</evidence>
<feature type="domain" description="Pectinesterase inhibitor" evidence="10">
    <location>
        <begin position="57"/>
        <end position="209"/>
    </location>
</feature>
<dbReference type="CDD" id="cd15798">
    <property type="entry name" value="PMEI-like_3"/>
    <property type="match status" value="1"/>
</dbReference>
<dbReference type="NCBIfam" id="TIGR01614">
    <property type="entry name" value="PME_inhib"/>
    <property type="match status" value="1"/>
</dbReference>
<dbReference type="InterPro" id="IPR011050">
    <property type="entry name" value="Pectin_lyase_fold/virulence"/>
</dbReference>
<evidence type="ECO:0000256" key="5">
    <source>
        <dbReference type="ARBA" id="ARBA00022512"/>
    </source>
</evidence>
<evidence type="ECO:0000256" key="4">
    <source>
        <dbReference type="ARBA" id="ARBA00007786"/>
    </source>
</evidence>
<comment type="caution">
    <text evidence="11">The sequence shown here is derived from an EMBL/GenBank/DDBJ whole genome shotgun (WGS) entry which is preliminary data.</text>
</comment>
<dbReference type="EC" id="3.1.1.11" evidence="9"/>
<keyword evidence="5" id="KW-0964">Secreted</keyword>
<dbReference type="Proteomes" id="UP001159364">
    <property type="component" value="Linkage Group LG09"/>
</dbReference>
<comment type="catalytic activity">
    <reaction evidence="9">
        <text>[(1-&gt;4)-alpha-D-galacturonosyl methyl ester](n) + n H2O = [(1-&gt;4)-alpha-D-galacturonosyl](n) + n methanol + n H(+)</text>
        <dbReference type="Rhea" id="RHEA:22380"/>
        <dbReference type="Rhea" id="RHEA-COMP:14570"/>
        <dbReference type="Rhea" id="RHEA-COMP:14573"/>
        <dbReference type="ChEBI" id="CHEBI:15377"/>
        <dbReference type="ChEBI" id="CHEBI:15378"/>
        <dbReference type="ChEBI" id="CHEBI:17790"/>
        <dbReference type="ChEBI" id="CHEBI:140522"/>
        <dbReference type="ChEBI" id="CHEBI:140523"/>
        <dbReference type="EC" id="3.1.1.11"/>
    </reaction>
</comment>
<proteinExistence type="inferred from homology"/>
<dbReference type="AlphaFoldDB" id="A0AAV8SSV2"/>
<keyword evidence="6 9" id="KW-0378">Hydrolase</keyword>
<dbReference type="Pfam" id="PF01095">
    <property type="entry name" value="Pectinesterase"/>
    <property type="match status" value="1"/>
</dbReference>
<dbReference type="InterPro" id="IPR012334">
    <property type="entry name" value="Pectin_lyas_fold"/>
</dbReference>
<reference evidence="11 12" key="1">
    <citation type="submission" date="2021-09" db="EMBL/GenBank/DDBJ databases">
        <title>Genomic insights and catalytic innovation underlie evolution of tropane alkaloids biosynthesis.</title>
        <authorList>
            <person name="Wang Y.-J."/>
            <person name="Tian T."/>
            <person name="Huang J.-P."/>
            <person name="Huang S.-X."/>
        </authorList>
    </citation>
    <scope>NUCLEOTIDE SEQUENCE [LARGE SCALE GENOMIC DNA]</scope>
    <source>
        <strain evidence="11">KIB-2018</strain>
        <tissue evidence="11">Leaf</tissue>
    </source>
</reference>
<accession>A0AAV8SSV2</accession>
<dbReference type="Gene3D" id="1.20.140.40">
    <property type="entry name" value="Invertase/pectin methylesterase inhibitor family protein"/>
    <property type="match status" value="1"/>
</dbReference>
<comment type="similarity">
    <text evidence="3">In the N-terminal section; belongs to the PMEI family.</text>
</comment>
<dbReference type="PROSITE" id="PS00503">
    <property type="entry name" value="PECTINESTERASE_2"/>
    <property type="match status" value="1"/>
</dbReference>
<keyword evidence="5" id="KW-0134">Cell wall</keyword>
<evidence type="ECO:0000313" key="11">
    <source>
        <dbReference type="EMBL" id="KAJ8755028.1"/>
    </source>
</evidence>
<dbReference type="InterPro" id="IPR035513">
    <property type="entry name" value="Invertase/methylesterase_inhib"/>
</dbReference>
<sequence length="578" mass="62595">MASAITSHAKSRNLTCPLSVMSFVILIIIITCLTNLAESNPNPLPSRFSKFSRGATTVPTMDYSICNGIPYRSACESVVMSMKEERNSRMTPEDLYDHSIRVSLNQVDSALAQLSSNLSQSYHKIVTPMAVGGTTDCIELLEDSSYLLSNVINTKNEPEDVQTWLSAALTNQETCLESLANDKTQVEKHMPMFAMALNLTQIISNTLALYMSNSKSGHKLKQHTGGSGGRKLLNARGSIFPSWVNDRERKLLEASAGEISIIAHAVVAKDGRGTHKSIGDAIRLITASMSAGGRSVIYVKAGTYHENIKITTKQKNVMLVGDGKGKSIIVGDKNAEAGSSTFQSATVGAMGDGFIARDITFVNSAGPDKNQAVALRVGSDKSVIFRCSILGYQDTLYTLSKRQFYRDTDIYGTVDFIFGNSAVVFQNCNIYARKPLSGQKNYVTAQGRSDENQNTGISIHNCRIVAASDLAGSNSRITYLGRPWKQYSRTVIMQSFLDNSINPSGWSPWSGSFALSTLYYGEYMNSGPGASTSGRVHWAGYRGTLSADEAQEFTVGSFIGGNLWLPSTGVSFDSGLIG</sequence>
<comment type="subcellular location">
    <subcellularLocation>
        <location evidence="1">Secreted</location>
        <location evidence="1">Cell wall</location>
    </subcellularLocation>
</comment>
<evidence type="ECO:0000256" key="8">
    <source>
        <dbReference type="PROSITE-ProRule" id="PRU10040"/>
    </source>
</evidence>
<dbReference type="GO" id="GO:0042545">
    <property type="term" value="P:cell wall modification"/>
    <property type="evidence" value="ECO:0007669"/>
    <property type="project" value="UniProtKB-UniRule"/>
</dbReference>
<dbReference type="SUPFAM" id="SSF51126">
    <property type="entry name" value="Pectin lyase-like"/>
    <property type="match status" value="1"/>
</dbReference>
<evidence type="ECO:0000256" key="3">
    <source>
        <dbReference type="ARBA" id="ARBA00006027"/>
    </source>
</evidence>
<dbReference type="InterPro" id="IPR006501">
    <property type="entry name" value="Pectinesterase_inhib_dom"/>
</dbReference>
<dbReference type="EMBL" id="JAIWQS010000009">
    <property type="protein sequence ID" value="KAJ8755028.1"/>
    <property type="molecule type" value="Genomic_DNA"/>
</dbReference>